<dbReference type="GO" id="GO:0016491">
    <property type="term" value="F:oxidoreductase activity"/>
    <property type="evidence" value="ECO:0007669"/>
    <property type="project" value="UniProtKB-KW"/>
</dbReference>
<gene>
    <name evidence="4" type="ORF">ABT384_35265</name>
</gene>
<dbReference type="InterPro" id="IPR002563">
    <property type="entry name" value="Flavin_Rdtase-like_dom"/>
</dbReference>
<evidence type="ECO:0000256" key="2">
    <source>
        <dbReference type="ARBA" id="ARBA00023002"/>
    </source>
</evidence>
<dbReference type="PANTHER" id="PTHR30466:SF11">
    <property type="entry name" value="FLAVIN-DEPENDENT MONOOXYGENASE, REDUCTASE SUBUNIT HSAB"/>
    <property type="match status" value="1"/>
</dbReference>
<dbReference type="Proteomes" id="UP001486207">
    <property type="component" value="Unassembled WGS sequence"/>
</dbReference>
<keyword evidence="2 4" id="KW-0560">Oxidoreductase</keyword>
<evidence type="ECO:0000259" key="3">
    <source>
        <dbReference type="SMART" id="SM00903"/>
    </source>
</evidence>
<feature type="domain" description="Flavin reductase like" evidence="3">
    <location>
        <begin position="18"/>
        <end position="166"/>
    </location>
</feature>
<reference evidence="4 5" key="1">
    <citation type="submission" date="2024-06" db="EMBL/GenBank/DDBJ databases">
        <title>The Natural Products Discovery Center: Release of the First 8490 Sequenced Strains for Exploring Actinobacteria Biosynthetic Diversity.</title>
        <authorList>
            <person name="Kalkreuter E."/>
            <person name="Kautsar S.A."/>
            <person name="Yang D."/>
            <person name="Bader C.D."/>
            <person name="Teijaro C.N."/>
            <person name="Fluegel L."/>
            <person name="Davis C.M."/>
            <person name="Simpson J.R."/>
            <person name="Lauterbach L."/>
            <person name="Steele A.D."/>
            <person name="Gui C."/>
            <person name="Meng S."/>
            <person name="Li G."/>
            <person name="Viehrig K."/>
            <person name="Ye F."/>
            <person name="Su P."/>
            <person name="Kiefer A.F."/>
            <person name="Nichols A."/>
            <person name="Cepeda A.J."/>
            <person name="Yan W."/>
            <person name="Fan B."/>
            <person name="Jiang Y."/>
            <person name="Adhikari A."/>
            <person name="Zheng C.-J."/>
            <person name="Schuster L."/>
            <person name="Cowan T.M."/>
            <person name="Smanski M.J."/>
            <person name="Chevrette M.G."/>
            <person name="De Carvalho L.P.S."/>
            <person name="Shen B."/>
        </authorList>
    </citation>
    <scope>NUCLEOTIDE SEQUENCE [LARGE SCALE GENOMIC DNA]</scope>
    <source>
        <strain evidence="4 5">NPDC000155</strain>
    </source>
</reference>
<dbReference type="RefSeq" id="WP_190073666.1">
    <property type="nucleotide sequence ID" value="NZ_BNBM01000015.1"/>
</dbReference>
<dbReference type="EC" id="1.-.-.-" evidence="4"/>
<dbReference type="SMART" id="SM00903">
    <property type="entry name" value="Flavin_Reduct"/>
    <property type="match status" value="1"/>
</dbReference>
<keyword evidence="5" id="KW-1185">Reference proteome</keyword>
<dbReference type="SUPFAM" id="SSF50475">
    <property type="entry name" value="FMN-binding split barrel"/>
    <property type="match status" value="1"/>
</dbReference>
<dbReference type="EMBL" id="JBEPFB010000020">
    <property type="protein sequence ID" value="MER7377891.1"/>
    <property type="molecule type" value="Genomic_DNA"/>
</dbReference>
<organism evidence="4 5">
    <name type="scientific">Streptomyces lanatus</name>
    <dbReference type="NCBI Taxonomy" id="66900"/>
    <lineage>
        <taxon>Bacteria</taxon>
        <taxon>Bacillati</taxon>
        <taxon>Actinomycetota</taxon>
        <taxon>Actinomycetes</taxon>
        <taxon>Kitasatosporales</taxon>
        <taxon>Streptomycetaceae</taxon>
        <taxon>Streptomyces</taxon>
    </lineage>
</organism>
<name>A0ABV1Y211_9ACTN</name>
<sequence length="169" mass="17446">MVSTQAAPPDPRAFREAMGHFPTGIAVITVGHGAGTEAMTASSIASISLEPTLVLVSVNNGGRLVPAIDAAGGFAVNVLAQDQGELSRRFAARDRPGGLVAERLLGGTTGPGGHLLVPDALVSLECTTAHRYPAGDHLLYLGRVETLGVAEEVRPPLVHHRGSYARLSA</sequence>
<proteinExistence type="inferred from homology"/>
<dbReference type="InterPro" id="IPR050268">
    <property type="entry name" value="NADH-dep_flavin_reductase"/>
</dbReference>
<dbReference type="PANTHER" id="PTHR30466">
    <property type="entry name" value="FLAVIN REDUCTASE"/>
    <property type="match status" value="1"/>
</dbReference>
<protein>
    <submittedName>
        <fullName evidence="4">Flavin reductase family protein</fullName>
        <ecNumber evidence="4">1.-.-.-</ecNumber>
    </submittedName>
</protein>
<comment type="caution">
    <text evidence="4">The sequence shown here is derived from an EMBL/GenBank/DDBJ whole genome shotgun (WGS) entry which is preliminary data.</text>
</comment>
<dbReference type="InterPro" id="IPR012349">
    <property type="entry name" value="Split_barrel_FMN-bd"/>
</dbReference>
<comment type="similarity">
    <text evidence="1">Belongs to the non-flavoprotein flavin reductase family.</text>
</comment>
<evidence type="ECO:0000313" key="4">
    <source>
        <dbReference type="EMBL" id="MER7377891.1"/>
    </source>
</evidence>
<evidence type="ECO:0000256" key="1">
    <source>
        <dbReference type="ARBA" id="ARBA00008898"/>
    </source>
</evidence>
<accession>A0ABV1Y211</accession>
<evidence type="ECO:0000313" key="5">
    <source>
        <dbReference type="Proteomes" id="UP001486207"/>
    </source>
</evidence>
<dbReference type="Pfam" id="PF01613">
    <property type="entry name" value="Flavin_Reduct"/>
    <property type="match status" value="1"/>
</dbReference>
<dbReference type="Gene3D" id="2.30.110.10">
    <property type="entry name" value="Electron Transport, Fmn-binding Protein, Chain A"/>
    <property type="match status" value="1"/>
</dbReference>